<feature type="chain" id="PRO_5041678738" evidence="6">
    <location>
        <begin position="26"/>
        <end position="539"/>
    </location>
</feature>
<evidence type="ECO:0000256" key="5">
    <source>
        <dbReference type="ARBA" id="ARBA00023237"/>
    </source>
</evidence>
<evidence type="ECO:0000313" key="9">
    <source>
        <dbReference type="EMBL" id="MQN11696.1"/>
    </source>
</evidence>
<feature type="domain" description="RagB/SusD" evidence="7">
    <location>
        <begin position="376"/>
        <end position="539"/>
    </location>
</feature>
<accession>A0AA90UDM5</accession>
<dbReference type="Gene3D" id="1.25.40.10">
    <property type="entry name" value="Tetratricopeptide repeat domain"/>
    <property type="match status" value="1"/>
</dbReference>
<evidence type="ECO:0000256" key="6">
    <source>
        <dbReference type="SAM" id="SignalP"/>
    </source>
</evidence>
<dbReference type="PROSITE" id="PS51257">
    <property type="entry name" value="PROKAR_LIPOPROTEIN"/>
    <property type="match status" value="1"/>
</dbReference>
<evidence type="ECO:0000313" key="10">
    <source>
        <dbReference type="Proteomes" id="UP000442105"/>
    </source>
</evidence>
<evidence type="ECO:0000256" key="1">
    <source>
        <dbReference type="ARBA" id="ARBA00004442"/>
    </source>
</evidence>
<dbReference type="InterPro" id="IPR011990">
    <property type="entry name" value="TPR-like_helical_dom_sf"/>
</dbReference>
<feature type="domain" description="SusD-like N-terminal" evidence="8">
    <location>
        <begin position="107"/>
        <end position="230"/>
    </location>
</feature>
<keyword evidence="4" id="KW-0472">Membrane</keyword>
<dbReference type="Gene3D" id="1.25.40.390">
    <property type="match status" value="1"/>
</dbReference>
<evidence type="ECO:0000256" key="3">
    <source>
        <dbReference type="ARBA" id="ARBA00022729"/>
    </source>
</evidence>
<keyword evidence="3 6" id="KW-0732">Signal</keyword>
<comment type="similarity">
    <text evidence="2">Belongs to the SusD family.</text>
</comment>
<dbReference type="AlphaFoldDB" id="A0AA90UDM5"/>
<dbReference type="GO" id="GO:0009279">
    <property type="term" value="C:cell outer membrane"/>
    <property type="evidence" value="ECO:0007669"/>
    <property type="project" value="UniProtKB-SubCell"/>
</dbReference>
<dbReference type="Pfam" id="PF07980">
    <property type="entry name" value="SusD_RagB"/>
    <property type="match status" value="1"/>
</dbReference>
<dbReference type="InterPro" id="IPR012944">
    <property type="entry name" value="SusD_RagB_dom"/>
</dbReference>
<organism evidence="9 10">
    <name type="scientific">Segatella copri</name>
    <dbReference type="NCBI Taxonomy" id="165179"/>
    <lineage>
        <taxon>Bacteria</taxon>
        <taxon>Pseudomonadati</taxon>
        <taxon>Bacteroidota</taxon>
        <taxon>Bacteroidia</taxon>
        <taxon>Bacteroidales</taxon>
        <taxon>Prevotellaceae</taxon>
        <taxon>Segatella</taxon>
    </lineage>
</organism>
<dbReference type="Gene3D" id="1.10.3780.10">
    <property type="entry name" value="SusD-like"/>
    <property type="match status" value="1"/>
</dbReference>
<proteinExistence type="inferred from homology"/>
<dbReference type="SUPFAM" id="SSF48452">
    <property type="entry name" value="TPR-like"/>
    <property type="match status" value="1"/>
</dbReference>
<evidence type="ECO:0000256" key="2">
    <source>
        <dbReference type="ARBA" id="ARBA00006275"/>
    </source>
</evidence>
<feature type="signal peptide" evidence="6">
    <location>
        <begin position="1"/>
        <end position="25"/>
    </location>
</feature>
<comment type="caution">
    <text evidence="9">The sequence shown here is derived from an EMBL/GenBank/DDBJ whole genome shotgun (WGS) entry which is preliminary data.</text>
</comment>
<evidence type="ECO:0000259" key="8">
    <source>
        <dbReference type="Pfam" id="PF14322"/>
    </source>
</evidence>
<dbReference type="Pfam" id="PF14322">
    <property type="entry name" value="SusD-like_3"/>
    <property type="match status" value="1"/>
</dbReference>
<gene>
    <name evidence="9" type="ORF">F7D95_02425</name>
</gene>
<dbReference type="Proteomes" id="UP000442105">
    <property type="component" value="Unassembled WGS sequence"/>
</dbReference>
<evidence type="ECO:0000259" key="7">
    <source>
        <dbReference type="Pfam" id="PF07980"/>
    </source>
</evidence>
<evidence type="ECO:0000256" key="4">
    <source>
        <dbReference type="ARBA" id="ARBA00023136"/>
    </source>
</evidence>
<dbReference type="RefSeq" id="WP_153127825.1">
    <property type="nucleotide sequence ID" value="NZ_VZCW01000052.1"/>
</dbReference>
<reference evidence="10" key="1">
    <citation type="submission" date="2019-09" db="EMBL/GenBank/DDBJ databases">
        <title>Distinct polysaccharide growth profiles of human intestinal Prevotella copri isolates.</title>
        <authorList>
            <person name="Fehlner-Peach H."/>
            <person name="Magnabosco C."/>
            <person name="Raghavan V."/>
            <person name="Scher J.U."/>
            <person name="Tett A."/>
            <person name="Cox L.M."/>
            <person name="Gottsegen C."/>
            <person name="Watters A."/>
            <person name="Wiltshire- Gordon J.D."/>
            <person name="Segata N."/>
            <person name="Bonneau R."/>
            <person name="Littman D.R."/>
        </authorList>
    </citation>
    <scope>NUCLEOTIDE SEQUENCE [LARGE SCALE GENOMIC DNA]</scope>
    <source>
        <strain evidence="10">iAQ1179</strain>
    </source>
</reference>
<sequence>MKKYIKNIVPVAALLLTMGTTTSCVGDLDVTPINPNIQTNLNIDGLFNKCYANFAMAGNGGANGDCDIDGIDGGTSGFVRQTFNANELTTDEAICGWGDDGIAGFCYNSYNATNPMLTGLYARITTGIAYCNQYLAEAGDQDATKLAEVRFLRAYEYFSLMDAWGNIPFTLQPLTKPERYTRAQTYEWLKKELLEIEPSLSEAKAKKSSDAGYGRVDKAACWLLLSRLYLNAEVYTGTAQWAKAKEYAKKVMDSSYKLNTTSVNGWSAYQMLFMGDNGETDAAYEGIFPLLQDGLKTTSWCSTLFLLASTYDQDMHANPNNPKATNGTDQAWGGNRARPDLVKKFFPNGNVPNLESYATAEAAGDDRALFCGVNRTLDNEDVSTFKSGFAVAKFTNFKTDGSAGHDATFPDADFFLMRAAEAYLNFAEADARLNGGETTAEGTAAINAIRKRANASTRPEDKSYSLNDICDEWSREFYFEGRRRMDLIRFNRYGGNVNYNWQWKGGTKEGRNFSKDLNIFAIPTNELTSNKNLTQNPGY</sequence>
<name>A0AA90UDM5_9BACT</name>
<dbReference type="EMBL" id="VZCW01000052">
    <property type="protein sequence ID" value="MQN11696.1"/>
    <property type="molecule type" value="Genomic_DNA"/>
</dbReference>
<protein>
    <submittedName>
        <fullName evidence="9">RagB/SusD family nutrient uptake outer membrane protein</fullName>
    </submittedName>
</protein>
<dbReference type="InterPro" id="IPR033985">
    <property type="entry name" value="SusD-like_N"/>
</dbReference>
<keyword evidence="5" id="KW-0998">Cell outer membrane</keyword>
<comment type="subcellular location">
    <subcellularLocation>
        <location evidence="1">Cell outer membrane</location>
    </subcellularLocation>
</comment>